<evidence type="ECO:0000313" key="2">
    <source>
        <dbReference type="Proteomes" id="UP000013049"/>
    </source>
</evidence>
<gene>
    <name evidence="1" type="ORF">F971_00209</name>
</gene>
<reference evidence="1 2" key="1">
    <citation type="submission" date="2013-02" db="EMBL/GenBank/DDBJ databases">
        <title>The Genome Sequence of Acinetobacter sp. NIPH 758.</title>
        <authorList>
            <consortium name="The Broad Institute Genome Sequencing Platform"/>
            <consortium name="The Broad Institute Genome Sequencing Center for Infectious Disease"/>
            <person name="Cerqueira G."/>
            <person name="Feldgarden M."/>
            <person name="Courvalin P."/>
            <person name="Perichon B."/>
            <person name="Grillot-Courvalin C."/>
            <person name="Clermont D."/>
            <person name="Rocha E."/>
            <person name="Yoon E.-J."/>
            <person name="Nemec A."/>
            <person name="Walker B."/>
            <person name="Young S.K."/>
            <person name="Zeng Q."/>
            <person name="Gargeya S."/>
            <person name="Fitzgerald M."/>
            <person name="Haas B."/>
            <person name="Abouelleil A."/>
            <person name="Alvarado L."/>
            <person name="Arachchi H.M."/>
            <person name="Berlin A.M."/>
            <person name="Chapman S.B."/>
            <person name="Dewar J."/>
            <person name="Goldberg J."/>
            <person name="Griggs A."/>
            <person name="Gujja S."/>
            <person name="Hansen M."/>
            <person name="Howarth C."/>
            <person name="Imamovic A."/>
            <person name="Larimer J."/>
            <person name="McCowan C."/>
            <person name="Murphy C."/>
            <person name="Neiman D."/>
            <person name="Pearson M."/>
            <person name="Priest M."/>
            <person name="Roberts A."/>
            <person name="Saif S."/>
            <person name="Shea T."/>
            <person name="Sisk P."/>
            <person name="Sykes S."/>
            <person name="Wortman J."/>
            <person name="Nusbaum C."/>
            <person name="Birren B."/>
        </authorList>
    </citation>
    <scope>NUCLEOTIDE SEQUENCE [LARGE SCALE GENOMIC DNA]</scope>
    <source>
        <strain evidence="1 2">NIPH 758</strain>
    </source>
</reference>
<sequence length="192" mass="21994">MHESISLIYILYFSNFLKHMQSISAIFLDEHPIHGCIHDASNNLNPFPILAIDDVPLNLWVHENTNIFERADNLVPAQGWLYDFESELALSHAWRLLTPNFSEYGPISTIVPLLVCPDDLDLICSVIVVEQIVTDIEVKWVRFGQAFGNLQNIVTSVIWEQPKSTPELTFQFAQFEQAINELKVLDKKWSNA</sequence>
<dbReference type="EMBL" id="APPC01000001">
    <property type="protein sequence ID" value="ENU94310.1"/>
    <property type="molecule type" value="Genomic_DNA"/>
</dbReference>
<dbReference type="PATRIC" id="fig|1217712.3.peg.200"/>
<dbReference type="eggNOG" id="ENOG5031QRJ">
    <property type="taxonomic scope" value="Bacteria"/>
</dbReference>
<dbReference type="HOGENOM" id="CLU_141630_0_0_6"/>
<dbReference type="Proteomes" id="UP000013049">
    <property type="component" value="Unassembled WGS sequence"/>
</dbReference>
<organism evidence="1 2">
    <name type="scientific">Acinetobacter vivianii</name>
    <dbReference type="NCBI Taxonomy" id="1776742"/>
    <lineage>
        <taxon>Bacteria</taxon>
        <taxon>Pseudomonadati</taxon>
        <taxon>Pseudomonadota</taxon>
        <taxon>Gammaproteobacteria</taxon>
        <taxon>Moraxellales</taxon>
        <taxon>Moraxellaceae</taxon>
        <taxon>Acinetobacter</taxon>
    </lineage>
</organism>
<protein>
    <recommendedName>
        <fullName evidence="3">Ypar31 protein</fullName>
    </recommendedName>
</protein>
<dbReference type="AlphaFoldDB" id="N8V3X6"/>
<name>N8V3X6_9GAMM</name>
<evidence type="ECO:0000313" key="1">
    <source>
        <dbReference type="EMBL" id="ENU94310.1"/>
    </source>
</evidence>
<evidence type="ECO:0008006" key="3">
    <source>
        <dbReference type="Google" id="ProtNLM"/>
    </source>
</evidence>
<accession>N8V3X6</accession>
<comment type="caution">
    <text evidence="1">The sequence shown here is derived from an EMBL/GenBank/DDBJ whole genome shotgun (WGS) entry which is preliminary data.</text>
</comment>
<proteinExistence type="predicted"/>